<accession>M1DCR3</accession>
<dbReference type="InterPro" id="IPR046796">
    <property type="entry name" value="Transposase_32_dom"/>
</dbReference>
<dbReference type="AlphaFoldDB" id="M1DCR3"/>
<dbReference type="EnsemblPlants" id="PGSC0003DMT400086904">
    <property type="protein sequence ID" value="PGSC0003DMT400086904"/>
    <property type="gene ID" value="PGSC0003DMG400036475"/>
</dbReference>
<evidence type="ECO:0000313" key="3">
    <source>
        <dbReference type="Proteomes" id="UP000011115"/>
    </source>
</evidence>
<name>M1DCR3_SOLTU</name>
<reference evidence="3" key="1">
    <citation type="journal article" date="2011" name="Nature">
        <title>Genome sequence and analysis of the tuber crop potato.</title>
        <authorList>
            <consortium name="The Potato Genome Sequencing Consortium"/>
        </authorList>
    </citation>
    <scope>NUCLEOTIDE SEQUENCE [LARGE SCALE GENOMIC DNA]</scope>
    <source>
        <strain evidence="3">cv. DM1-3 516 R44</strain>
    </source>
</reference>
<organism evidence="2 3">
    <name type="scientific">Solanum tuberosum</name>
    <name type="common">Potato</name>
    <dbReference type="NCBI Taxonomy" id="4113"/>
    <lineage>
        <taxon>Eukaryota</taxon>
        <taxon>Viridiplantae</taxon>
        <taxon>Streptophyta</taxon>
        <taxon>Embryophyta</taxon>
        <taxon>Tracheophyta</taxon>
        <taxon>Spermatophyta</taxon>
        <taxon>Magnoliopsida</taxon>
        <taxon>eudicotyledons</taxon>
        <taxon>Gunneridae</taxon>
        <taxon>Pentapetalae</taxon>
        <taxon>asterids</taxon>
        <taxon>lamiids</taxon>
        <taxon>Solanales</taxon>
        <taxon>Solanaceae</taxon>
        <taxon>Solanoideae</taxon>
        <taxon>Solaneae</taxon>
        <taxon>Solanum</taxon>
    </lineage>
</organism>
<dbReference type="Pfam" id="PF20167">
    <property type="entry name" value="Transposase_32"/>
    <property type="match status" value="1"/>
</dbReference>
<dbReference type="GO" id="GO:0009523">
    <property type="term" value="C:photosystem II"/>
    <property type="evidence" value="ECO:0000318"/>
    <property type="project" value="GO_Central"/>
</dbReference>
<dbReference type="Gramene" id="PGSC0003DMT400086904">
    <property type="protein sequence ID" value="PGSC0003DMT400086904"/>
    <property type="gene ID" value="PGSC0003DMG400036475"/>
</dbReference>
<dbReference type="GO" id="GO:0009579">
    <property type="term" value="C:thylakoid"/>
    <property type="evidence" value="ECO:0000318"/>
    <property type="project" value="GO_Central"/>
</dbReference>
<keyword evidence="3" id="KW-1185">Reference proteome</keyword>
<dbReference type="PANTHER" id="PTHR33180:SF31">
    <property type="entry name" value="POLYPROTEIN PROTEIN"/>
    <property type="match status" value="1"/>
</dbReference>
<reference evidence="2" key="2">
    <citation type="submission" date="2015-06" db="UniProtKB">
        <authorList>
            <consortium name="EnsemblPlants"/>
        </authorList>
    </citation>
    <scope>IDENTIFICATION</scope>
    <source>
        <strain evidence="2">DM1-3 516 R44</strain>
    </source>
</reference>
<evidence type="ECO:0000313" key="2">
    <source>
        <dbReference type="EnsemblPlants" id="PGSC0003DMT400086904"/>
    </source>
</evidence>
<sequence length="240" mass="27434">MISHREIKANEKKHIARKGTNVEPDFFKPKDEQPLIHRQNRLRDRPQSTPIRITSVVTLPTTESVPTSAPLPVASAFPVAPPSPSLPNRLKGDGLRTILEEKLLFVEGLEGKHVEVFDTLSYHELDQFTRPRDPYIPSWIREFYVAYRELVPNNKKKASEFRLVKSVMVRGKEVECHSDHINVVLGRPLLSVLLYQGLPIVPSLDYLKSWLAPMISNTTPRWIEAGAPIEKRDMNIATRY</sequence>
<protein>
    <recommendedName>
        <fullName evidence="1">Putative plant transposon protein domain-containing protein</fullName>
    </recommendedName>
</protein>
<dbReference type="Proteomes" id="UP000011115">
    <property type="component" value="Unassembled WGS sequence"/>
</dbReference>
<dbReference type="HOGENOM" id="CLU_029307_1_3_1"/>
<dbReference type="InParanoid" id="M1DCR3"/>
<dbReference type="PaxDb" id="4113-PGSC0003DMT400086904"/>
<feature type="domain" description="Putative plant transposon protein" evidence="1">
    <location>
        <begin position="123"/>
        <end position="240"/>
    </location>
</feature>
<evidence type="ECO:0000259" key="1">
    <source>
        <dbReference type="Pfam" id="PF20167"/>
    </source>
</evidence>
<dbReference type="PANTHER" id="PTHR33180">
    <property type="entry name" value="PHOTOSYSTEM II CP43 REACTION CENTER PROTEIN"/>
    <property type="match status" value="1"/>
</dbReference>
<proteinExistence type="predicted"/>